<evidence type="ECO:0000256" key="1">
    <source>
        <dbReference type="SAM" id="MobiDB-lite"/>
    </source>
</evidence>
<sequence>MHYDRSDQGGAQQSRGHHLKQHELAERWKVSGRTLEKWRQTRRGPPYLLIGGAVRYRIEDVLAYEASRLQEALR</sequence>
<reference evidence="2 3" key="2">
    <citation type="submission" date="2020-03" db="EMBL/GenBank/DDBJ databases">
        <title>Roseomonas stagni sp. nov., isolated from pond water in Japan.</title>
        <authorList>
            <person name="Furuhata K."/>
            <person name="Miyamoto H."/>
            <person name="Goto K."/>
        </authorList>
    </citation>
    <scope>NUCLEOTIDE SEQUENCE [LARGE SCALE GENOMIC DNA]</scope>
    <source>
        <strain evidence="2 3">PeD5</strain>
    </source>
</reference>
<proteinExistence type="predicted"/>
<accession>A0A6M1LW07</accession>
<dbReference type="InterPro" id="IPR036388">
    <property type="entry name" value="WH-like_DNA-bd_sf"/>
</dbReference>
<keyword evidence="3" id="KW-1185">Reference proteome</keyword>
<organism evidence="2 3">
    <name type="scientific">Falsiroseomonas algicola</name>
    <dbReference type="NCBI Taxonomy" id="2716930"/>
    <lineage>
        <taxon>Bacteria</taxon>
        <taxon>Pseudomonadati</taxon>
        <taxon>Pseudomonadota</taxon>
        <taxon>Alphaproteobacteria</taxon>
        <taxon>Acetobacterales</taxon>
        <taxon>Roseomonadaceae</taxon>
        <taxon>Falsiroseomonas</taxon>
    </lineage>
</organism>
<dbReference type="SUPFAM" id="SSF46955">
    <property type="entry name" value="Putative DNA-binding domain"/>
    <property type="match status" value="1"/>
</dbReference>
<dbReference type="Proteomes" id="UP000475385">
    <property type="component" value="Unassembled WGS sequence"/>
</dbReference>
<dbReference type="EMBL" id="JAAIKB010000026">
    <property type="protein sequence ID" value="NGM24162.1"/>
    <property type="molecule type" value="Genomic_DNA"/>
</dbReference>
<comment type="caution">
    <text evidence="2">The sequence shown here is derived from an EMBL/GenBank/DDBJ whole genome shotgun (WGS) entry which is preliminary data.</text>
</comment>
<protein>
    <submittedName>
        <fullName evidence="2">Helix-turn-helix domain-containing protein</fullName>
    </submittedName>
</protein>
<reference evidence="2 3" key="1">
    <citation type="submission" date="2020-02" db="EMBL/GenBank/DDBJ databases">
        <authorList>
            <person name="Kim H.M."/>
            <person name="Jeon C.O."/>
        </authorList>
    </citation>
    <scope>NUCLEOTIDE SEQUENCE [LARGE SCALE GENOMIC DNA]</scope>
    <source>
        <strain evidence="2 3">PeD5</strain>
    </source>
</reference>
<dbReference type="Gene3D" id="1.10.10.10">
    <property type="entry name" value="Winged helix-like DNA-binding domain superfamily/Winged helix DNA-binding domain"/>
    <property type="match status" value="1"/>
</dbReference>
<dbReference type="RefSeq" id="WP_164698075.1">
    <property type="nucleotide sequence ID" value="NZ_JAAIKB010000026.1"/>
</dbReference>
<evidence type="ECO:0000313" key="2">
    <source>
        <dbReference type="EMBL" id="NGM24162.1"/>
    </source>
</evidence>
<evidence type="ECO:0000313" key="3">
    <source>
        <dbReference type="Proteomes" id="UP000475385"/>
    </source>
</evidence>
<name>A0A6M1LW07_9PROT</name>
<dbReference type="AlphaFoldDB" id="A0A6M1LW07"/>
<dbReference type="InterPro" id="IPR009061">
    <property type="entry name" value="DNA-bd_dom_put_sf"/>
</dbReference>
<feature type="region of interest" description="Disordered" evidence="1">
    <location>
        <begin position="1"/>
        <end position="23"/>
    </location>
</feature>
<gene>
    <name evidence="2" type="ORF">G3576_29495</name>
</gene>